<dbReference type="InterPro" id="IPR009459">
    <property type="entry name" value="MucBP_dom"/>
</dbReference>
<keyword evidence="2" id="KW-1133">Transmembrane helix</keyword>
<evidence type="ECO:0000256" key="1">
    <source>
        <dbReference type="ARBA" id="ARBA00022737"/>
    </source>
</evidence>
<dbReference type="EMBL" id="CP047616">
    <property type="protein sequence ID" value="QIW54779.1"/>
    <property type="molecule type" value="Genomic_DNA"/>
</dbReference>
<protein>
    <recommendedName>
        <fullName evidence="3">MucBP domain-containing protein</fullName>
    </recommendedName>
</protein>
<name>A0A6H0UHI7_9LACT</name>
<evidence type="ECO:0000259" key="3">
    <source>
        <dbReference type="Pfam" id="PF06458"/>
    </source>
</evidence>
<keyword evidence="2" id="KW-0472">Membrane</keyword>
<dbReference type="AlphaFoldDB" id="A0A6H0UHI7"/>
<dbReference type="Pfam" id="PF06458">
    <property type="entry name" value="MucBP"/>
    <property type="match status" value="2"/>
</dbReference>
<accession>A0A6H0UHI7</accession>
<evidence type="ECO:0000313" key="4">
    <source>
        <dbReference type="EMBL" id="QIW54779.1"/>
    </source>
</evidence>
<evidence type="ECO:0000256" key="2">
    <source>
        <dbReference type="SAM" id="Phobius"/>
    </source>
</evidence>
<dbReference type="Gene3D" id="3.10.20.320">
    <property type="entry name" value="Putative peptidoglycan bound protein (lpxtg motif)"/>
    <property type="match status" value="2"/>
</dbReference>
<organism evidence="4 5">
    <name type="scientific">Pseudolactococcus raffinolactis</name>
    <dbReference type="NCBI Taxonomy" id="1366"/>
    <lineage>
        <taxon>Bacteria</taxon>
        <taxon>Bacillati</taxon>
        <taxon>Bacillota</taxon>
        <taxon>Bacilli</taxon>
        <taxon>Lactobacillales</taxon>
        <taxon>Streptococcaceae</taxon>
        <taxon>Pseudolactococcus</taxon>
    </lineage>
</organism>
<sequence length="180" mass="20225">MSGQPNSPYMTEQKEFANYDFVSVTGGADNDFPMWSNIPKEVTYIYTLTPTELILRYVDEAGNLLTPELRYQGKPGTSYTTQAKTFPNYTLKVTPDNASGQYPAKVASPLIVTYVYEKNITPPPGGEDIPDTSKPSSSEQLPKIGEKTQYLWYVLGVVIFIICLLIKMVDVKRKNQDKSY</sequence>
<dbReference type="RefSeq" id="WP_209451947.1">
    <property type="nucleotide sequence ID" value="NZ_CP047616.1"/>
</dbReference>
<proteinExistence type="predicted"/>
<keyword evidence="2" id="KW-0812">Transmembrane</keyword>
<feature type="domain" description="MucBP" evidence="3">
    <location>
        <begin position="56"/>
        <end position="117"/>
    </location>
</feature>
<evidence type="ECO:0000313" key="5">
    <source>
        <dbReference type="Proteomes" id="UP000501945"/>
    </source>
</evidence>
<keyword evidence="1" id="KW-0677">Repeat</keyword>
<dbReference type="Proteomes" id="UP000501945">
    <property type="component" value="Chromosome"/>
</dbReference>
<feature type="domain" description="MucBP" evidence="3">
    <location>
        <begin position="2"/>
        <end position="47"/>
    </location>
</feature>
<gene>
    <name evidence="4" type="ORF">GU336_11895</name>
</gene>
<feature type="transmembrane region" description="Helical" evidence="2">
    <location>
        <begin position="150"/>
        <end position="169"/>
    </location>
</feature>
<reference evidence="4 5" key="1">
    <citation type="submission" date="2019-12" db="EMBL/GenBank/DDBJ databases">
        <title>Whole genome sequences of Lactococcus raffinolactis strains isolated from sewage.</title>
        <authorList>
            <person name="Ybazeta G."/>
            <person name="Ross M."/>
            <person name="Brabant-Kirwan D."/>
            <person name="Saleh M."/>
            <person name="Dillon J.A."/>
            <person name="Splinter K."/>
            <person name="Nokhbeh R."/>
        </authorList>
    </citation>
    <scope>NUCLEOTIDE SEQUENCE [LARGE SCALE GENOMIC DNA]</scope>
    <source>
        <strain evidence="4 5">Lr_19_5</strain>
    </source>
</reference>